<accession>A0A081MYG0</accession>
<gene>
    <name evidence="5" type="ORF">GZ77_26390</name>
</gene>
<dbReference type="SUPFAM" id="SSF46894">
    <property type="entry name" value="C-terminal effector domain of the bipartite response regulators"/>
    <property type="match status" value="1"/>
</dbReference>
<comment type="caution">
    <text evidence="5">The sequence shown here is derived from an EMBL/GenBank/DDBJ whole genome shotgun (WGS) entry which is preliminary data.</text>
</comment>
<keyword evidence="1" id="KW-0805">Transcription regulation</keyword>
<protein>
    <recommendedName>
        <fullName evidence="4">HTH luxR-type domain-containing protein</fullName>
    </recommendedName>
</protein>
<proteinExistence type="predicted"/>
<evidence type="ECO:0000259" key="4">
    <source>
        <dbReference type="PROSITE" id="PS50043"/>
    </source>
</evidence>
<dbReference type="PANTHER" id="PTHR44688:SF16">
    <property type="entry name" value="DNA-BINDING TRANSCRIPTIONAL ACTIVATOR DEVR_DOSR"/>
    <property type="match status" value="1"/>
</dbReference>
<name>A0A081MYG0_9GAMM</name>
<keyword evidence="3" id="KW-0804">Transcription</keyword>
<dbReference type="AlphaFoldDB" id="A0A081MYG0"/>
<dbReference type="GO" id="GO:0003677">
    <property type="term" value="F:DNA binding"/>
    <property type="evidence" value="ECO:0007669"/>
    <property type="project" value="UniProtKB-KW"/>
</dbReference>
<organism evidence="5 6">
    <name type="scientific">Endozoicomonas montiporae</name>
    <dbReference type="NCBI Taxonomy" id="1027273"/>
    <lineage>
        <taxon>Bacteria</taxon>
        <taxon>Pseudomonadati</taxon>
        <taxon>Pseudomonadota</taxon>
        <taxon>Gammaproteobacteria</taxon>
        <taxon>Oceanospirillales</taxon>
        <taxon>Endozoicomonadaceae</taxon>
        <taxon>Endozoicomonas</taxon>
    </lineage>
</organism>
<dbReference type="CDD" id="cd06170">
    <property type="entry name" value="LuxR_C_like"/>
    <property type="match status" value="1"/>
</dbReference>
<dbReference type="InterPro" id="IPR000792">
    <property type="entry name" value="Tscrpt_reg_LuxR_C"/>
</dbReference>
<dbReference type="RefSeq" id="WP_034880213.1">
    <property type="nucleotide sequence ID" value="NZ_JOKG01000011.1"/>
</dbReference>
<dbReference type="PROSITE" id="PS00622">
    <property type="entry name" value="HTH_LUXR_1"/>
    <property type="match status" value="1"/>
</dbReference>
<keyword evidence="2" id="KW-0238">DNA-binding</keyword>
<dbReference type="GO" id="GO:0006355">
    <property type="term" value="P:regulation of DNA-templated transcription"/>
    <property type="evidence" value="ECO:0007669"/>
    <property type="project" value="InterPro"/>
</dbReference>
<evidence type="ECO:0000313" key="5">
    <source>
        <dbReference type="EMBL" id="KEQ11233.1"/>
    </source>
</evidence>
<dbReference type="Proteomes" id="UP000028006">
    <property type="component" value="Unassembled WGS sequence"/>
</dbReference>
<dbReference type="SMART" id="SM00421">
    <property type="entry name" value="HTH_LUXR"/>
    <property type="match status" value="1"/>
</dbReference>
<evidence type="ECO:0000313" key="6">
    <source>
        <dbReference type="Proteomes" id="UP000028006"/>
    </source>
</evidence>
<dbReference type="PANTHER" id="PTHR44688">
    <property type="entry name" value="DNA-BINDING TRANSCRIPTIONAL ACTIVATOR DEVR_DOSR"/>
    <property type="match status" value="1"/>
</dbReference>
<evidence type="ECO:0000256" key="3">
    <source>
        <dbReference type="ARBA" id="ARBA00023163"/>
    </source>
</evidence>
<keyword evidence="6" id="KW-1185">Reference proteome</keyword>
<dbReference type="PROSITE" id="PS50043">
    <property type="entry name" value="HTH_LUXR_2"/>
    <property type="match status" value="1"/>
</dbReference>
<evidence type="ECO:0000256" key="2">
    <source>
        <dbReference type="ARBA" id="ARBA00023125"/>
    </source>
</evidence>
<dbReference type="Pfam" id="PF00196">
    <property type="entry name" value="GerE"/>
    <property type="match status" value="1"/>
</dbReference>
<dbReference type="Gene3D" id="1.10.10.10">
    <property type="entry name" value="Winged helix-like DNA-binding domain superfamily/Winged helix DNA-binding domain"/>
    <property type="match status" value="1"/>
</dbReference>
<dbReference type="EMBL" id="JOKG01000011">
    <property type="protein sequence ID" value="KEQ11233.1"/>
    <property type="molecule type" value="Genomic_DNA"/>
</dbReference>
<dbReference type="PRINTS" id="PR00038">
    <property type="entry name" value="HTHLUXR"/>
</dbReference>
<sequence length="79" mass="8877">MENLPVSPLTPKEIEFLGLAAQGLTNSEISEAIDCSLSTVHKHLESARTKFRARNMVQLVAMAITKELIEYKHTQRALR</sequence>
<evidence type="ECO:0000256" key="1">
    <source>
        <dbReference type="ARBA" id="ARBA00023015"/>
    </source>
</evidence>
<reference evidence="5 6" key="1">
    <citation type="submission" date="2014-06" db="EMBL/GenBank/DDBJ databases">
        <title>Whole Genome Sequences of Three Symbiotic Endozoicomonas Bacteria.</title>
        <authorList>
            <person name="Neave M.J."/>
            <person name="Apprill A."/>
            <person name="Voolstra C.R."/>
        </authorList>
    </citation>
    <scope>NUCLEOTIDE SEQUENCE [LARGE SCALE GENOMIC DNA]</scope>
    <source>
        <strain evidence="5 6">LMG 24815</strain>
    </source>
</reference>
<dbReference type="InterPro" id="IPR016032">
    <property type="entry name" value="Sig_transdc_resp-reg_C-effctor"/>
</dbReference>
<feature type="domain" description="HTH luxR-type" evidence="4">
    <location>
        <begin position="1"/>
        <end position="67"/>
    </location>
</feature>
<dbReference type="InterPro" id="IPR036388">
    <property type="entry name" value="WH-like_DNA-bd_sf"/>
</dbReference>